<keyword evidence="2" id="KW-0408">Iron</keyword>
<evidence type="ECO:0000313" key="4">
    <source>
        <dbReference type="EMBL" id="GAA2695563.1"/>
    </source>
</evidence>
<dbReference type="PANTHER" id="PTHR46696:SF1">
    <property type="entry name" value="CYTOCHROME P450 YJIB-RELATED"/>
    <property type="match status" value="1"/>
</dbReference>
<feature type="region of interest" description="Disordered" evidence="3">
    <location>
        <begin position="1"/>
        <end position="23"/>
    </location>
</feature>
<evidence type="ECO:0000256" key="3">
    <source>
        <dbReference type="SAM" id="MobiDB-lite"/>
    </source>
</evidence>
<proteinExistence type="inferred from homology"/>
<dbReference type="Gene3D" id="1.10.630.10">
    <property type="entry name" value="Cytochrome P450"/>
    <property type="match status" value="1"/>
</dbReference>
<dbReference type="Proteomes" id="UP001500994">
    <property type="component" value="Unassembled WGS sequence"/>
</dbReference>
<feature type="compositionally biased region" description="Polar residues" evidence="3">
    <location>
        <begin position="1"/>
        <end position="16"/>
    </location>
</feature>
<keyword evidence="2" id="KW-0479">Metal-binding</keyword>
<evidence type="ECO:0000313" key="5">
    <source>
        <dbReference type="Proteomes" id="UP001500994"/>
    </source>
</evidence>
<reference evidence="4 5" key="1">
    <citation type="journal article" date="2019" name="Int. J. Syst. Evol. Microbiol.">
        <title>The Global Catalogue of Microorganisms (GCM) 10K type strain sequencing project: providing services to taxonomists for standard genome sequencing and annotation.</title>
        <authorList>
            <consortium name="The Broad Institute Genomics Platform"/>
            <consortium name="The Broad Institute Genome Sequencing Center for Infectious Disease"/>
            <person name="Wu L."/>
            <person name="Ma J."/>
        </authorList>
    </citation>
    <scope>NUCLEOTIDE SEQUENCE [LARGE SCALE GENOMIC DNA]</scope>
    <source>
        <strain evidence="4 5">JCM 16374</strain>
    </source>
</reference>
<keyword evidence="5" id="KW-1185">Reference proteome</keyword>
<keyword evidence="2" id="KW-0503">Monooxygenase</keyword>
<gene>
    <name evidence="4" type="ORF">GCM10009864_82850</name>
</gene>
<dbReference type="PANTHER" id="PTHR46696">
    <property type="entry name" value="P450, PUTATIVE (EUROFUNG)-RELATED"/>
    <property type="match status" value="1"/>
</dbReference>
<accession>A0ABN3T8L5</accession>
<dbReference type="InterPro" id="IPR002397">
    <property type="entry name" value="Cyt_P450_B"/>
</dbReference>
<dbReference type="RefSeq" id="WP_344585318.1">
    <property type="nucleotide sequence ID" value="NZ_BAAARK010000090.1"/>
</dbReference>
<dbReference type="Pfam" id="PF00067">
    <property type="entry name" value="p450"/>
    <property type="match status" value="1"/>
</dbReference>
<dbReference type="PRINTS" id="PR00385">
    <property type="entry name" value="P450"/>
</dbReference>
<dbReference type="EMBL" id="BAAARK010000090">
    <property type="protein sequence ID" value="GAA2695563.1"/>
    <property type="molecule type" value="Genomic_DNA"/>
</dbReference>
<dbReference type="InterPro" id="IPR001128">
    <property type="entry name" value="Cyt_P450"/>
</dbReference>
<keyword evidence="2" id="KW-0349">Heme</keyword>
<organism evidence="4 5">
    <name type="scientific">Streptomyces lunalinharesii</name>
    <dbReference type="NCBI Taxonomy" id="333384"/>
    <lineage>
        <taxon>Bacteria</taxon>
        <taxon>Bacillati</taxon>
        <taxon>Actinomycetota</taxon>
        <taxon>Actinomycetes</taxon>
        <taxon>Kitasatosporales</taxon>
        <taxon>Streptomycetaceae</taxon>
        <taxon>Streptomyces</taxon>
    </lineage>
</organism>
<evidence type="ECO:0000256" key="1">
    <source>
        <dbReference type="ARBA" id="ARBA00010617"/>
    </source>
</evidence>
<name>A0ABN3T8L5_9ACTN</name>
<dbReference type="CDD" id="cd11030">
    <property type="entry name" value="CYP105-like"/>
    <property type="match status" value="1"/>
</dbReference>
<protein>
    <submittedName>
        <fullName evidence="4">Cytochrome P450</fullName>
    </submittedName>
</protein>
<dbReference type="SUPFAM" id="SSF48264">
    <property type="entry name" value="Cytochrome P450"/>
    <property type="match status" value="1"/>
</dbReference>
<comment type="caution">
    <text evidence="4">The sequence shown here is derived from an EMBL/GenBank/DDBJ whole genome shotgun (WGS) entry which is preliminary data.</text>
</comment>
<dbReference type="InterPro" id="IPR017972">
    <property type="entry name" value="Cyt_P450_CS"/>
</dbReference>
<keyword evidence="2" id="KW-0560">Oxidoreductase</keyword>
<comment type="similarity">
    <text evidence="1 2">Belongs to the cytochrome P450 family.</text>
</comment>
<evidence type="ECO:0000256" key="2">
    <source>
        <dbReference type="RuleBase" id="RU000461"/>
    </source>
</evidence>
<dbReference type="PRINTS" id="PR00359">
    <property type="entry name" value="BP450"/>
</dbReference>
<dbReference type="InterPro" id="IPR036396">
    <property type="entry name" value="Cyt_P450_sf"/>
</dbReference>
<dbReference type="PROSITE" id="PS00086">
    <property type="entry name" value="CYTOCHROME_P450"/>
    <property type="match status" value="1"/>
</dbReference>
<feature type="region of interest" description="Disordered" evidence="3">
    <location>
        <begin position="62"/>
        <end position="84"/>
    </location>
</feature>
<sequence>MTAAQPTIKPQPTTRTCPFDPPEEYRTLREQEPITRMTLLDGQSGWLVSRYEDVRAVLSDPRFSAGGPRLGDGTPAGGAPHTPPPGMFIFMDPPEHTRFRRLLTGKFTVRRMQQLTPLVEQFVAERLDAMAWAESPVDLVREFALPVPSLVICELLGVPYADREEFQRNSARMISLTAGPEANHEAREAMRSHLHRLVLAKRAEPTDDILGELVQSGELTDEELAGVGSLLLIAGHETTANMIALGTMCLLQNPEQLAALRADPTLMDGAVEELLRYLTIVQYGARRTALEDVELHGHLIKAGTPVVASLTSGNRDAAQFLDDPDRLELTRKHGPHLAFGHGIHQCLGQQLARVEMKAALGALFDRFPTLRLAVPPEDVPMRHDMIVYGVHALPVTW</sequence>